<reference evidence="2" key="1">
    <citation type="submission" date="2020-09" db="EMBL/GenBank/DDBJ databases">
        <title>Genome-Enabled Discovery of Anthraquinone Biosynthesis in Senna tora.</title>
        <authorList>
            <person name="Kang S.-H."/>
            <person name="Pandey R.P."/>
            <person name="Lee C.-M."/>
            <person name="Sim J.-S."/>
            <person name="Jeong J.-T."/>
            <person name="Choi B.-S."/>
            <person name="Jung M."/>
            <person name="Ginzburg D."/>
            <person name="Zhao K."/>
            <person name="Won S.Y."/>
            <person name="Oh T.-J."/>
            <person name="Yu Y."/>
            <person name="Kim N.-H."/>
            <person name="Lee O.R."/>
            <person name="Lee T.-H."/>
            <person name="Bashyal P."/>
            <person name="Kim T.-S."/>
            <person name="Lee W.-H."/>
            <person name="Kawkins C."/>
            <person name="Kim C.-K."/>
            <person name="Kim J.S."/>
            <person name="Ahn B.O."/>
            <person name="Rhee S.Y."/>
            <person name="Sohng J.K."/>
        </authorList>
    </citation>
    <scope>NUCLEOTIDE SEQUENCE</scope>
    <source>
        <tissue evidence="2">Leaf</tissue>
    </source>
</reference>
<dbReference type="Pfam" id="PF13456">
    <property type="entry name" value="RVT_3"/>
    <property type="match status" value="1"/>
</dbReference>
<dbReference type="InterPro" id="IPR036397">
    <property type="entry name" value="RNaseH_sf"/>
</dbReference>
<dbReference type="OrthoDB" id="1436421at2759"/>
<accession>A0A834WMS8</accession>
<keyword evidence="2" id="KW-0548">Nucleotidyltransferase</keyword>
<evidence type="ECO:0000313" key="2">
    <source>
        <dbReference type="EMBL" id="KAF7829145.1"/>
    </source>
</evidence>
<evidence type="ECO:0000313" key="3">
    <source>
        <dbReference type="Proteomes" id="UP000634136"/>
    </source>
</evidence>
<dbReference type="InterPro" id="IPR053151">
    <property type="entry name" value="RNase_H-like"/>
</dbReference>
<keyword evidence="3" id="KW-1185">Reference proteome</keyword>
<keyword evidence="2" id="KW-0695">RNA-directed DNA polymerase</keyword>
<name>A0A834WMS8_9FABA</name>
<gene>
    <name evidence="2" type="ORF">G2W53_020309</name>
</gene>
<dbReference type="PANTHER" id="PTHR47723:SF19">
    <property type="entry name" value="POLYNUCLEOTIDYL TRANSFERASE, RIBONUCLEASE H-LIKE SUPERFAMILY PROTEIN"/>
    <property type="match status" value="1"/>
</dbReference>
<proteinExistence type="predicted"/>
<protein>
    <submittedName>
        <fullName evidence="2">Reverse transcriptase</fullName>
    </submittedName>
</protein>
<keyword evidence="2" id="KW-0808">Transferase</keyword>
<dbReference type="Proteomes" id="UP000634136">
    <property type="component" value="Unassembled WGS sequence"/>
</dbReference>
<dbReference type="AlphaFoldDB" id="A0A834WMS8"/>
<dbReference type="GO" id="GO:0003676">
    <property type="term" value="F:nucleic acid binding"/>
    <property type="evidence" value="ECO:0007669"/>
    <property type="project" value="InterPro"/>
</dbReference>
<dbReference type="EMBL" id="JAAIUW010000006">
    <property type="protein sequence ID" value="KAF7829145.1"/>
    <property type="molecule type" value="Genomic_DNA"/>
</dbReference>
<dbReference type="GO" id="GO:0004523">
    <property type="term" value="F:RNA-DNA hybrid ribonuclease activity"/>
    <property type="evidence" value="ECO:0007669"/>
    <property type="project" value="InterPro"/>
</dbReference>
<dbReference type="Gene3D" id="3.30.420.10">
    <property type="entry name" value="Ribonuclease H-like superfamily/Ribonuclease H"/>
    <property type="match status" value="1"/>
</dbReference>
<dbReference type="PANTHER" id="PTHR47723">
    <property type="entry name" value="OS05G0353850 PROTEIN"/>
    <property type="match status" value="1"/>
</dbReference>
<dbReference type="GO" id="GO:0003964">
    <property type="term" value="F:RNA-directed DNA polymerase activity"/>
    <property type="evidence" value="ECO:0007669"/>
    <property type="project" value="UniProtKB-KW"/>
</dbReference>
<comment type="caution">
    <text evidence="2">The sequence shown here is derived from an EMBL/GenBank/DDBJ whole genome shotgun (WGS) entry which is preliminary data.</text>
</comment>
<dbReference type="InterPro" id="IPR002156">
    <property type="entry name" value="RNaseH_domain"/>
</dbReference>
<evidence type="ECO:0000259" key="1">
    <source>
        <dbReference type="Pfam" id="PF13456"/>
    </source>
</evidence>
<dbReference type="InterPro" id="IPR044730">
    <property type="entry name" value="RNase_H-like_dom_plant"/>
</dbReference>
<dbReference type="CDD" id="cd06222">
    <property type="entry name" value="RNase_H_like"/>
    <property type="match status" value="1"/>
</dbReference>
<dbReference type="InterPro" id="IPR012337">
    <property type="entry name" value="RNaseH-like_sf"/>
</dbReference>
<feature type="domain" description="RNase H type-1" evidence="1">
    <location>
        <begin position="262"/>
        <end position="385"/>
    </location>
</feature>
<organism evidence="2 3">
    <name type="scientific">Senna tora</name>
    <dbReference type="NCBI Taxonomy" id="362788"/>
    <lineage>
        <taxon>Eukaryota</taxon>
        <taxon>Viridiplantae</taxon>
        <taxon>Streptophyta</taxon>
        <taxon>Embryophyta</taxon>
        <taxon>Tracheophyta</taxon>
        <taxon>Spermatophyta</taxon>
        <taxon>Magnoliopsida</taxon>
        <taxon>eudicotyledons</taxon>
        <taxon>Gunneridae</taxon>
        <taxon>Pentapetalae</taxon>
        <taxon>rosids</taxon>
        <taxon>fabids</taxon>
        <taxon>Fabales</taxon>
        <taxon>Fabaceae</taxon>
        <taxon>Caesalpinioideae</taxon>
        <taxon>Cassia clade</taxon>
        <taxon>Senna</taxon>
    </lineage>
</organism>
<dbReference type="SUPFAM" id="SSF53098">
    <property type="entry name" value="Ribonuclease H-like"/>
    <property type="match status" value="1"/>
</dbReference>
<sequence length="424" mass="46715">MPNAAIASIFAGRGCGRKFFTNAVRARAALAATTAGGHLSFISGGGRKAEATRGRTWLTALYDLAIGQFPFSNHSFPKKLPKLNMPPGPKDDRLMVAAFAAKGLKLGRGSDSALSLYYRRKCAVSSCCPICGLEEETVERALLLCKWVREVWFACPLSLKIDAFSVSRFDVWCLNWFENKEIDEKGLLLVASICWEVWKARCEFIFQGVQVNPMKCCVKACSAVMEICGLGKAHLRPFLKPVVADFVPKCWIPPCKDSVKVNFNGAFNKDSLDARVGFLVRDMDGDMWMGYSGKVFASSSLVCEALALKMAISKVDCLPDLKFIFEMDCEVLFNLVTNSRPYSGDWLCEDICGDIARLASSLQNLSFSLVRRNGNQAVNWLAKSALKGLAPSGWVINPPPPLARLLALDREFTVKTEEAREGIC</sequence>